<comment type="caution">
    <text evidence="1">The sequence shown here is derived from an EMBL/GenBank/DDBJ whole genome shotgun (WGS) entry which is preliminary data.</text>
</comment>
<reference evidence="1" key="1">
    <citation type="submission" date="2021-01" db="EMBL/GenBank/DDBJ databases">
        <title>Whole genome shotgun sequence of Dactylosporangium siamense NBRC 106093.</title>
        <authorList>
            <person name="Komaki H."/>
            <person name="Tamura T."/>
        </authorList>
    </citation>
    <scope>NUCLEOTIDE SEQUENCE</scope>
    <source>
        <strain evidence="1">NBRC 106093</strain>
    </source>
</reference>
<gene>
    <name evidence="1" type="ORF">Dsi01nite_051430</name>
</gene>
<dbReference type="RefSeq" id="WP_203848843.1">
    <property type="nucleotide sequence ID" value="NZ_BAAAVW010000017.1"/>
</dbReference>
<dbReference type="InterPro" id="IPR011989">
    <property type="entry name" value="ARM-like"/>
</dbReference>
<evidence type="ECO:0008006" key="3">
    <source>
        <dbReference type="Google" id="ProtNLM"/>
    </source>
</evidence>
<dbReference type="Proteomes" id="UP000660611">
    <property type="component" value="Unassembled WGS sequence"/>
</dbReference>
<proteinExistence type="predicted"/>
<dbReference type="Gene3D" id="1.25.10.10">
    <property type="entry name" value="Leucine-rich Repeat Variant"/>
    <property type="match status" value="1"/>
</dbReference>
<accession>A0A919PNZ9</accession>
<dbReference type="EMBL" id="BONQ01000081">
    <property type="protein sequence ID" value="GIG47102.1"/>
    <property type="molecule type" value="Genomic_DNA"/>
</dbReference>
<evidence type="ECO:0000313" key="2">
    <source>
        <dbReference type="Proteomes" id="UP000660611"/>
    </source>
</evidence>
<organism evidence="1 2">
    <name type="scientific">Dactylosporangium siamense</name>
    <dbReference type="NCBI Taxonomy" id="685454"/>
    <lineage>
        <taxon>Bacteria</taxon>
        <taxon>Bacillati</taxon>
        <taxon>Actinomycetota</taxon>
        <taxon>Actinomycetes</taxon>
        <taxon>Micromonosporales</taxon>
        <taxon>Micromonosporaceae</taxon>
        <taxon>Dactylosporangium</taxon>
    </lineage>
</organism>
<keyword evidence="2" id="KW-1185">Reference proteome</keyword>
<name>A0A919PNZ9_9ACTN</name>
<evidence type="ECO:0000313" key="1">
    <source>
        <dbReference type="EMBL" id="GIG47102.1"/>
    </source>
</evidence>
<protein>
    <recommendedName>
        <fullName evidence="3">Leucine rich repeat variant</fullName>
    </recommendedName>
</protein>
<sequence>MTKEDALPIDNAHQTRARVRGLGRNPALPDRLVPRILAHPAASATDVIHRREWSDELFDIIAAHPDGRLRAMLAQAAQVTAEQRVRMVDDPDLQVVFALLEGPYTRRPQPLPVWAYHKLAEHPGLKRMLRFLHPPELSSAAVAAFTDAQDEEIAAWARTSDEPEPMTAERARAIAAADSVWEKANIALEPVLPADVVAALCADPDPKVRTYVSMRPELSEQQRTAIGYQVSTNDRLPRLAWVLEAGGEQLQRCVSSAHPGLRRSAARNKRLTADQIAKLAADDDFPVRLLLCENQEAVPTDLVVRTYLEARVITRSQLLAHPSIVGGDLTRYADSPHWGARALVVLDRHAPAELIDRLSRDEHPGVRSWVAHDARLSQERLLELFEDPETTEAAAANPNLPVEVMEAILEAPIDTGNPPENPTLVLGHTMPSHEPITEI</sequence>
<dbReference type="AlphaFoldDB" id="A0A919PNZ9"/>